<dbReference type="PANTHER" id="PTHR35601:SF1">
    <property type="entry name" value="TOXIN RELE"/>
    <property type="match status" value="1"/>
</dbReference>
<evidence type="ECO:0008006" key="5">
    <source>
        <dbReference type="Google" id="ProtNLM"/>
    </source>
</evidence>
<gene>
    <name evidence="3" type="ORF">DYBT9275_05090</name>
</gene>
<accession>A0A916JJ11</accession>
<sequence length="87" mass="10139">MKEIYKLLITASAQKELRKLSKIEAERIIPAIKMLASNPRPHGCKKLVATKNSYRIRIGNYRVLYHIDDFIRVVEVSGIRHRSEAYE</sequence>
<comment type="caution">
    <text evidence="3">The sequence shown here is derived from an EMBL/GenBank/DDBJ whole genome shotgun (WGS) entry which is preliminary data.</text>
</comment>
<dbReference type="InterPro" id="IPR035093">
    <property type="entry name" value="RelE/ParE_toxin_dom_sf"/>
</dbReference>
<comment type="similarity">
    <text evidence="1">Belongs to the RelE toxin family.</text>
</comment>
<reference evidence="3" key="1">
    <citation type="submission" date="2021-04" db="EMBL/GenBank/DDBJ databases">
        <authorList>
            <person name="Rodrigo-Torres L."/>
            <person name="Arahal R. D."/>
            <person name="Lucena T."/>
        </authorList>
    </citation>
    <scope>NUCLEOTIDE SEQUENCE</scope>
    <source>
        <strain evidence="3">CECT 9275</strain>
    </source>
</reference>
<proteinExistence type="inferred from homology"/>
<evidence type="ECO:0000313" key="3">
    <source>
        <dbReference type="EMBL" id="CAG5012051.1"/>
    </source>
</evidence>
<organism evidence="3 4">
    <name type="scientific">Dyadobacter helix</name>
    <dbReference type="NCBI Taxonomy" id="2822344"/>
    <lineage>
        <taxon>Bacteria</taxon>
        <taxon>Pseudomonadati</taxon>
        <taxon>Bacteroidota</taxon>
        <taxon>Cytophagia</taxon>
        <taxon>Cytophagales</taxon>
        <taxon>Spirosomataceae</taxon>
        <taxon>Dyadobacter</taxon>
    </lineage>
</organism>
<keyword evidence="2" id="KW-1277">Toxin-antitoxin system</keyword>
<evidence type="ECO:0000256" key="2">
    <source>
        <dbReference type="ARBA" id="ARBA00022649"/>
    </source>
</evidence>
<evidence type="ECO:0000313" key="4">
    <source>
        <dbReference type="Proteomes" id="UP000680038"/>
    </source>
</evidence>
<dbReference type="PANTHER" id="PTHR35601">
    <property type="entry name" value="TOXIN RELE"/>
    <property type="match status" value="1"/>
</dbReference>
<protein>
    <recommendedName>
        <fullName evidence="5">Type II toxin-antitoxin system RelE/ParE family toxin</fullName>
    </recommendedName>
</protein>
<name>A0A916JJ11_9BACT</name>
<dbReference type="InterPro" id="IPR007712">
    <property type="entry name" value="RelE/ParE_toxin"/>
</dbReference>
<dbReference type="Gene3D" id="3.30.2310.20">
    <property type="entry name" value="RelE-like"/>
    <property type="match status" value="1"/>
</dbReference>
<dbReference type="Pfam" id="PF05016">
    <property type="entry name" value="ParE_toxin"/>
    <property type="match status" value="1"/>
</dbReference>
<dbReference type="Proteomes" id="UP000680038">
    <property type="component" value="Unassembled WGS sequence"/>
</dbReference>
<keyword evidence="4" id="KW-1185">Reference proteome</keyword>
<dbReference type="SUPFAM" id="SSF143011">
    <property type="entry name" value="RelE-like"/>
    <property type="match status" value="1"/>
</dbReference>
<dbReference type="EMBL" id="CAJRAF010000002">
    <property type="protein sequence ID" value="CAG5012051.1"/>
    <property type="molecule type" value="Genomic_DNA"/>
</dbReference>
<evidence type="ECO:0000256" key="1">
    <source>
        <dbReference type="ARBA" id="ARBA00006226"/>
    </source>
</evidence>
<dbReference type="RefSeq" id="WP_215241343.1">
    <property type="nucleotide sequence ID" value="NZ_CAJRAF010000002.1"/>
</dbReference>
<dbReference type="AlphaFoldDB" id="A0A916JJ11"/>